<protein>
    <submittedName>
        <fullName evidence="1">Uncharacterized protein</fullName>
    </submittedName>
</protein>
<gene>
    <name evidence="1" type="ORF">GCM10009547_19180</name>
</gene>
<dbReference type="RefSeq" id="WP_344604035.1">
    <property type="nucleotide sequence ID" value="NZ_BAAAHE010000014.1"/>
</dbReference>
<evidence type="ECO:0000313" key="2">
    <source>
        <dbReference type="Proteomes" id="UP001500957"/>
    </source>
</evidence>
<comment type="caution">
    <text evidence="1">The sequence shown here is derived from an EMBL/GenBank/DDBJ whole genome shotgun (WGS) entry which is preliminary data.</text>
</comment>
<name>A0ABN1GRA5_9ACTN</name>
<reference evidence="1 2" key="1">
    <citation type="journal article" date="2019" name="Int. J. Syst. Evol. Microbiol.">
        <title>The Global Catalogue of Microorganisms (GCM) 10K type strain sequencing project: providing services to taxonomists for standard genome sequencing and annotation.</title>
        <authorList>
            <consortium name="The Broad Institute Genomics Platform"/>
            <consortium name="The Broad Institute Genome Sequencing Center for Infectious Disease"/>
            <person name="Wu L."/>
            <person name="Ma J."/>
        </authorList>
    </citation>
    <scope>NUCLEOTIDE SEQUENCE [LARGE SCALE GENOMIC DNA]</scope>
    <source>
        <strain evidence="1 2">JCM 10671</strain>
    </source>
</reference>
<organism evidence="1 2">
    <name type="scientific">Sporichthya brevicatena</name>
    <dbReference type="NCBI Taxonomy" id="171442"/>
    <lineage>
        <taxon>Bacteria</taxon>
        <taxon>Bacillati</taxon>
        <taxon>Actinomycetota</taxon>
        <taxon>Actinomycetes</taxon>
        <taxon>Sporichthyales</taxon>
        <taxon>Sporichthyaceae</taxon>
        <taxon>Sporichthya</taxon>
    </lineage>
</organism>
<proteinExistence type="predicted"/>
<accession>A0ABN1GRA5</accession>
<keyword evidence="2" id="KW-1185">Reference proteome</keyword>
<dbReference type="EMBL" id="BAAAHE010000014">
    <property type="protein sequence ID" value="GAA0617170.1"/>
    <property type="molecule type" value="Genomic_DNA"/>
</dbReference>
<dbReference type="Proteomes" id="UP001500957">
    <property type="component" value="Unassembled WGS sequence"/>
</dbReference>
<sequence length="330" mass="37074">MTDDQRFGDFHYAPVVGTYTPKFSELLPHTSIAGLSLQSQYLYGGFRAESGTVYVLERKFIGPMTGGLYLLHNGGGRMELHEGSKRSAKGEMVRTIEPDFRRWITKGMLSGDHEEPIDLRIDDNAMTWEEGSLLSLSGPRPTLGGQFLSSMRDEPLAYASQPYWLTGTILGEQVEGPIFFDQVYFRHGSEWKEYPYYTDVQIVWNIFANKYADGTIEFGNITKGRRRWGAGIVAEGNQAIAEANHVGAEFEVDADGYVTGASYDLGEAGVWDFVGDPAQQLSGFNKARWGGYRAQGGMTRRRGDTREVVTGWTWVEAFSDRMKEEELLRH</sequence>
<evidence type="ECO:0000313" key="1">
    <source>
        <dbReference type="EMBL" id="GAA0617170.1"/>
    </source>
</evidence>